<keyword evidence="2" id="KW-1185">Reference proteome</keyword>
<evidence type="ECO:0008006" key="3">
    <source>
        <dbReference type="Google" id="ProtNLM"/>
    </source>
</evidence>
<evidence type="ECO:0000313" key="2">
    <source>
        <dbReference type="Proteomes" id="UP000195331"/>
    </source>
</evidence>
<name>A0A1Y0BZ76_9MYCO</name>
<protein>
    <recommendedName>
        <fullName evidence="3">Tape measure protein</fullName>
    </recommendedName>
</protein>
<sequence length="1610" mass="165149">MNLTGAIQQLIQVGGLVPGVIGGIVSSVGTAKLGFLGMSDAISAAWEAAKSGDPKDLLKAVEAQKDLADSAKATVQAIVAVRPQVEHLQRDIVQQNMFEGIDQTITDLTNKSMPTLEKGLGGISKAWNGTFKELGRVGGLDTTQSFLDKLFGNTAEAQTRANAAIEPLIHAIGTLTSESSDFLPRLADGFKGLTTRFDNWITKSVENGNLDKWINEGIDAAGHLGETFLNIGKILNDLTTAAGGDGGFLKWLEDATTNLHAFLTSTEGQTKLTEFFREGKEQLSRWIEILKNIASSVVDVYNGVKQWADVLLPILKTVTDVIAAMPGGVTGVVTAFLAWKTITGITDVIGHLTNMGGLLDGMPGKAKGSATGFASAFNPVTLGLTALFTTITMLVEKIKSDNEYVKLQGDPNVPQEVKDQATVQKFYPDLGRLPNASDPANLGMPEKGSLLYDQMLQDVKDGKFQIPGVDPANADATFAQIAEQAANARKNTELLANDIKTLPDGQVVLKEDTPEAIQRVKDLGYEVQKLPDGNVTVRVVFRDPNGNPIDPSQLRTPGFIPAFPGDTTVPKGGRADGGVLPGYSPGVDNMLVPMSGGEGVIIPEAMRALGPAWLYNLNSSFRNGISRSGYADGGVVGGMPGLPEDTTVLGLLTQIRDLLAGKGGTASNPLAATAANTSNMSTAVDKAGATGQQLGPFGTPIKPRHRGYEAAAAAIQALGGDPEKWLGADPATLTVAQGGILPNPIMTAAGLPGGGADFAKYAAVLSAFARSGNLGSDLTSLGLDANDPVVKAITTARNKKKGALGGDAIADLVTQVVGGGGYTGTLDSSNSSLISSLQTFRDKLAKGPGRSTSARGGYANVAGPTGVPMSGLPMDAVSAFAQQTSGGQYSWGASDLAKGLSDCSGAVSDLVELITKGQAGPERLFSTADAASVLKSLGATPGLIPGTLQIGFNSGHMAATLPNGVNFESGGGTGQGATYGGNAVGAGDKQFTEHWSLPVNGAVPMGLSTAGLGGAGGVVPVYVTNFDGKMTGLGGSILDALGQGGGQAAANVTGDAMSAVAGLGQEPWNTKNATYAELNKLVRERNPLALAKALGLNVEDFTRQGGDGGDVMKNDGPAFDSTGRVFSDTSSLLDRTFSNLNAQLVAMREQLVGVIEQTNKKLNDEALEPIVKTGVQNALEGLKDSVSAAIGTAMGQAAAPPIADAVRSAIPSNSTGTSLAADAVNGVQAAAGKATGGPIWGGVPGKDSVPIMAMPGEHMLTVDDVNAMGGHAGVYAFRRALHNAPGFATGGGVIVNDTVGAEFFGVSQVPILGAIVNLLVRVLLQVLGVQIEARDTLNEMTDEFRKFRGDFQAFDASGRLLNDTSALMDRSQSSEEIAAQERIRILKIVIQALIKYIIEKVIVPLSKAVANAAINAGASAAGAAVNSQAPGAGSVVSSLISSAGSAGVDIAAEVGTDLALAISEQLINITAESLQSSFPGVMTGIFGGAMMENLIAAPITAALAMPLAMIGALTGGLSGLFAPLAAIVGGASFDNGGVANGVGMMPKATIRPERVLNPEQTALFARMVSALERNGGGGQSGQTLVQAQIHVDGGPEAGRRVRDSLLELMS</sequence>
<evidence type="ECO:0000313" key="1">
    <source>
        <dbReference type="EMBL" id="ART68208.1"/>
    </source>
</evidence>
<gene>
    <name evidence="1" type="ORF">BTO20_06080</name>
</gene>
<dbReference type="Proteomes" id="UP000195331">
    <property type="component" value="Chromosome"/>
</dbReference>
<dbReference type="KEGG" id="mdx:BTO20_06080"/>
<proteinExistence type="predicted"/>
<dbReference type="EMBL" id="CP020809">
    <property type="protein sequence ID" value="ART68208.1"/>
    <property type="molecule type" value="Genomic_DNA"/>
</dbReference>
<accession>A0A1Y0BZ76</accession>
<reference evidence="1 2" key="1">
    <citation type="submission" date="2017-04" db="EMBL/GenBank/DDBJ databases">
        <title>Whole Genome Sequence of 1,4-Dioxane Degrading Bacterium Mycobacterium dioxanotrophicus PH-06.</title>
        <authorList>
            <person name="He Y."/>
        </authorList>
    </citation>
    <scope>NUCLEOTIDE SEQUENCE [LARGE SCALE GENOMIC DNA]</scope>
    <source>
        <strain evidence="1 2">PH-06</strain>
    </source>
</reference>
<organism evidence="1 2">
    <name type="scientific">Mycobacterium dioxanotrophicus</name>
    <dbReference type="NCBI Taxonomy" id="482462"/>
    <lineage>
        <taxon>Bacteria</taxon>
        <taxon>Bacillati</taxon>
        <taxon>Actinomycetota</taxon>
        <taxon>Actinomycetes</taxon>
        <taxon>Mycobacteriales</taxon>
        <taxon>Mycobacteriaceae</taxon>
        <taxon>Mycobacterium</taxon>
    </lineage>
</organism>